<dbReference type="EMBL" id="AUXX01000045">
    <property type="protein sequence ID" value="KZN61529.1"/>
    <property type="molecule type" value="Genomic_DNA"/>
</dbReference>
<dbReference type="PATRIC" id="fig|1365257.3.peg.4418"/>
<sequence>MKLKKKDIKALSPNQLTKVKGGTGGGGDGVIPTQQAQGSENGPFWVYPD</sequence>
<accession>A0A167JQV2</accession>
<protein>
    <submittedName>
        <fullName evidence="2">Uncharacterized protein</fullName>
    </submittedName>
</protein>
<dbReference type="Proteomes" id="UP000076661">
    <property type="component" value="Unassembled WGS sequence"/>
</dbReference>
<dbReference type="AlphaFoldDB" id="A0A167JQV2"/>
<evidence type="ECO:0000313" key="2">
    <source>
        <dbReference type="EMBL" id="KZN61529.1"/>
    </source>
</evidence>
<name>A0A167JQV2_9GAMM</name>
<comment type="caution">
    <text evidence="2">The sequence shown here is derived from an EMBL/GenBank/DDBJ whole genome shotgun (WGS) entry which is preliminary data.</text>
</comment>
<gene>
    <name evidence="2" type="ORF">N478_05500</name>
</gene>
<organism evidence="2 3">
    <name type="scientific">Pseudoalteromonas luteoviolacea S4060-1</name>
    <dbReference type="NCBI Taxonomy" id="1365257"/>
    <lineage>
        <taxon>Bacteria</taxon>
        <taxon>Pseudomonadati</taxon>
        <taxon>Pseudomonadota</taxon>
        <taxon>Gammaproteobacteria</taxon>
        <taxon>Alteromonadales</taxon>
        <taxon>Pseudoalteromonadaceae</taxon>
        <taxon>Pseudoalteromonas</taxon>
    </lineage>
</organism>
<proteinExistence type="predicted"/>
<dbReference type="RefSeq" id="WP_155734466.1">
    <property type="nucleotide sequence ID" value="NZ_AUXX01000045.1"/>
</dbReference>
<evidence type="ECO:0000313" key="3">
    <source>
        <dbReference type="Proteomes" id="UP000076661"/>
    </source>
</evidence>
<evidence type="ECO:0000256" key="1">
    <source>
        <dbReference type="SAM" id="MobiDB-lite"/>
    </source>
</evidence>
<feature type="region of interest" description="Disordered" evidence="1">
    <location>
        <begin position="1"/>
        <end position="49"/>
    </location>
</feature>
<reference evidence="2 3" key="1">
    <citation type="submission" date="2013-07" db="EMBL/GenBank/DDBJ databases">
        <title>Comparative Genomic and Metabolomic Analysis of Twelve Strains of Pseudoalteromonas luteoviolacea.</title>
        <authorList>
            <person name="Vynne N.G."/>
            <person name="Mansson M."/>
            <person name="Gram L."/>
        </authorList>
    </citation>
    <scope>NUCLEOTIDE SEQUENCE [LARGE SCALE GENOMIC DNA]</scope>
    <source>
        <strain evidence="2 3">S4060-1</strain>
    </source>
</reference>